<dbReference type="SUPFAM" id="SSF160631">
    <property type="entry name" value="SMI1/KNR4-like"/>
    <property type="match status" value="1"/>
</dbReference>
<dbReference type="InterPro" id="IPR037883">
    <property type="entry name" value="Knr4/Smi1-like_sf"/>
</dbReference>
<organism evidence="3 4">
    <name type="scientific">Rhodococcus gordoniae</name>
    <dbReference type="NCBI Taxonomy" id="223392"/>
    <lineage>
        <taxon>Bacteria</taxon>
        <taxon>Bacillati</taxon>
        <taxon>Actinomycetota</taxon>
        <taxon>Actinomycetes</taxon>
        <taxon>Mycobacteriales</taxon>
        <taxon>Nocardiaceae</taxon>
        <taxon>Rhodococcus</taxon>
    </lineage>
</organism>
<name>A0A379PQL2_9NOCA</name>
<reference evidence="3 4" key="1">
    <citation type="submission" date="2018-06" db="EMBL/GenBank/DDBJ databases">
        <authorList>
            <consortium name="Pathogen Informatics"/>
            <person name="Doyle S."/>
        </authorList>
    </citation>
    <scope>NUCLEOTIDE SEQUENCE [LARGE SCALE GENOMIC DNA]</scope>
    <source>
        <strain evidence="3 4">NCTC13296</strain>
    </source>
</reference>
<proteinExistence type="predicted"/>
<evidence type="ECO:0000313" key="2">
    <source>
        <dbReference type="EMBL" id="SUF08980.1"/>
    </source>
</evidence>
<gene>
    <name evidence="2" type="ORF">NCTC13296_04177</name>
    <name evidence="3" type="ORF">NCTC13296_04414</name>
</gene>
<dbReference type="EMBL" id="UGVI01000002">
    <property type="protein sequence ID" value="SUF08980.1"/>
    <property type="molecule type" value="Genomic_DNA"/>
</dbReference>
<dbReference type="Proteomes" id="UP000254569">
    <property type="component" value="Unassembled WGS sequence"/>
</dbReference>
<dbReference type="SMART" id="SM00860">
    <property type="entry name" value="SMI1_KNR4"/>
    <property type="match status" value="1"/>
</dbReference>
<dbReference type="EMBL" id="UGVI01000002">
    <property type="protein sequence ID" value="SUF09216.1"/>
    <property type="molecule type" value="Genomic_DNA"/>
</dbReference>
<keyword evidence="4" id="KW-1185">Reference proteome</keyword>
<evidence type="ECO:0000259" key="1">
    <source>
        <dbReference type="SMART" id="SM00860"/>
    </source>
</evidence>
<dbReference type="Pfam" id="PF09346">
    <property type="entry name" value="SMI1_KNR4"/>
    <property type="match status" value="1"/>
</dbReference>
<accession>A0A379PQL2</accession>
<protein>
    <submittedName>
        <fullName evidence="3">SMI1 / KNR4 family</fullName>
    </submittedName>
</protein>
<dbReference type="AlphaFoldDB" id="A0A379PQL2"/>
<evidence type="ECO:0000313" key="4">
    <source>
        <dbReference type="Proteomes" id="UP000254569"/>
    </source>
</evidence>
<evidence type="ECO:0000313" key="3">
    <source>
        <dbReference type="EMBL" id="SUF09216.1"/>
    </source>
</evidence>
<dbReference type="RefSeq" id="WP_064065477.1">
    <property type="nucleotide sequence ID" value="NZ_LPZN01000078.1"/>
</dbReference>
<sequence length="315" mass="33704">MIAWDLTVFYRRGDTGGGQGLHGLSNSDSVVQAARDAARAAREWADRTGSTIKAVPGRLLINGVQGPIDLPGLDGSSSLDEVAAGAEDALHQWQVQQRPAVPEYESASAIEPEDDGTAPRSVSRGGELTVLWQDLAATAALEDVAAGATDDDLDAAENHTGYQWPDEVRELFQLQGGGIEIVPMFRLLSLDEALTTWDMWTQINDDLRERWPEGSAPDEAAIRSAPAGSPAEVFIPDLIPIADDAAGTSLCVDTRPGDLHSCVVEYSASAGGSRPLWVSVNAMIATVVDSIRNRRPLHDGWTTTTTGTLIWYSDD</sequence>
<feature type="domain" description="Knr4/Smi1-like" evidence="1">
    <location>
        <begin position="147"/>
        <end position="269"/>
    </location>
</feature>
<dbReference type="InterPro" id="IPR018958">
    <property type="entry name" value="Knr4/Smi1-like_dom"/>
</dbReference>